<evidence type="ECO:0000313" key="1">
    <source>
        <dbReference type="EMBL" id="KAF2631136.1"/>
    </source>
</evidence>
<accession>A0ACB6SAH6</accession>
<proteinExistence type="predicted"/>
<dbReference type="EMBL" id="MU006705">
    <property type="protein sequence ID" value="KAF2631136.1"/>
    <property type="molecule type" value="Genomic_DNA"/>
</dbReference>
<protein>
    <submittedName>
        <fullName evidence="1">Uncharacterized protein</fullName>
    </submittedName>
</protein>
<comment type="caution">
    <text evidence="1">The sequence shown here is derived from an EMBL/GenBank/DDBJ whole genome shotgun (WGS) entry which is preliminary data.</text>
</comment>
<gene>
    <name evidence="1" type="ORF">BU25DRAFT_224915</name>
</gene>
<name>A0ACB6SAH6_9PLEO</name>
<dbReference type="Proteomes" id="UP000799754">
    <property type="component" value="Unassembled WGS sequence"/>
</dbReference>
<keyword evidence="2" id="KW-1185">Reference proteome</keyword>
<evidence type="ECO:0000313" key="2">
    <source>
        <dbReference type="Proteomes" id="UP000799754"/>
    </source>
</evidence>
<reference evidence="1" key="1">
    <citation type="journal article" date="2020" name="Stud. Mycol.">
        <title>101 Dothideomycetes genomes: a test case for predicting lifestyles and emergence of pathogens.</title>
        <authorList>
            <person name="Haridas S."/>
            <person name="Albert R."/>
            <person name="Binder M."/>
            <person name="Bloem J."/>
            <person name="Labutti K."/>
            <person name="Salamov A."/>
            <person name="Andreopoulos B."/>
            <person name="Baker S."/>
            <person name="Barry K."/>
            <person name="Bills G."/>
            <person name="Bluhm B."/>
            <person name="Cannon C."/>
            <person name="Castanera R."/>
            <person name="Culley D."/>
            <person name="Daum C."/>
            <person name="Ezra D."/>
            <person name="Gonzalez J."/>
            <person name="Henrissat B."/>
            <person name="Kuo A."/>
            <person name="Liang C."/>
            <person name="Lipzen A."/>
            <person name="Lutzoni F."/>
            <person name="Magnuson J."/>
            <person name="Mondo S."/>
            <person name="Nolan M."/>
            <person name="Ohm R."/>
            <person name="Pangilinan J."/>
            <person name="Park H.-J."/>
            <person name="Ramirez L."/>
            <person name="Alfaro M."/>
            <person name="Sun H."/>
            <person name="Tritt A."/>
            <person name="Yoshinaga Y."/>
            <person name="Zwiers L.-H."/>
            <person name="Turgeon B."/>
            <person name="Goodwin S."/>
            <person name="Spatafora J."/>
            <person name="Crous P."/>
            <person name="Grigoriev I."/>
        </authorList>
    </citation>
    <scope>NUCLEOTIDE SEQUENCE</scope>
    <source>
        <strain evidence="1">CBS 525.71</strain>
    </source>
</reference>
<sequence length="212" mass="24497">MGIAILMAAVILRGKGTIVALHSSIVRDLAFSSSNAHLLSLLTLWSSLGSWRSKPDRKKNGRRLLVPLVTIWRLFCMMVLFSLLMAAVWITAYHFWDDWARCPARCIPKGTESFRDTPFHWAIASTYFLITQYGSFMMLSSEQFWGHFKALRDKCHTHSKSVQDSGCRPWIWTHVVLRWSRYLYFSGALDFDRGVGMVYCELRIHLQEPCSQ</sequence>
<organism evidence="1 2">
    <name type="scientific">Macroventuria anomochaeta</name>
    <dbReference type="NCBI Taxonomy" id="301207"/>
    <lineage>
        <taxon>Eukaryota</taxon>
        <taxon>Fungi</taxon>
        <taxon>Dikarya</taxon>
        <taxon>Ascomycota</taxon>
        <taxon>Pezizomycotina</taxon>
        <taxon>Dothideomycetes</taxon>
        <taxon>Pleosporomycetidae</taxon>
        <taxon>Pleosporales</taxon>
        <taxon>Pleosporineae</taxon>
        <taxon>Didymellaceae</taxon>
        <taxon>Macroventuria</taxon>
    </lineage>
</organism>